<feature type="signal peptide" evidence="1">
    <location>
        <begin position="1"/>
        <end position="19"/>
    </location>
</feature>
<keyword evidence="3" id="KW-1185">Reference proteome</keyword>
<evidence type="ECO:0000313" key="3">
    <source>
        <dbReference type="Proteomes" id="UP001162480"/>
    </source>
</evidence>
<proteinExistence type="predicted"/>
<reference evidence="2" key="1">
    <citation type="submission" date="2023-08" db="EMBL/GenBank/DDBJ databases">
        <authorList>
            <person name="Alioto T."/>
            <person name="Alioto T."/>
            <person name="Gomez Garrido J."/>
        </authorList>
    </citation>
    <scope>NUCLEOTIDE SEQUENCE</scope>
</reference>
<keyword evidence="1" id="KW-0732">Signal</keyword>
<protein>
    <submittedName>
        <fullName evidence="2">Uncharacterized protein</fullName>
    </submittedName>
</protein>
<evidence type="ECO:0000256" key="1">
    <source>
        <dbReference type="SAM" id="SignalP"/>
    </source>
</evidence>
<accession>A0AA36FJD0</accession>
<dbReference type="Proteomes" id="UP001162480">
    <property type="component" value="Chromosome 26"/>
</dbReference>
<dbReference type="AlphaFoldDB" id="A0AA36FJD0"/>
<name>A0AA36FJD0_OCTVU</name>
<feature type="chain" id="PRO_5041313086" evidence="1">
    <location>
        <begin position="20"/>
        <end position="95"/>
    </location>
</feature>
<organism evidence="2 3">
    <name type="scientific">Octopus vulgaris</name>
    <name type="common">Common octopus</name>
    <dbReference type="NCBI Taxonomy" id="6645"/>
    <lineage>
        <taxon>Eukaryota</taxon>
        <taxon>Metazoa</taxon>
        <taxon>Spiralia</taxon>
        <taxon>Lophotrochozoa</taxon>
        <taxon>Mollusca</taxon>
        <taxon>Cephalopoda</taxon>
        <taxon>Coleoidea</taxon>
        <taxon>Octopodiformes</taxon>
        <taxon>Octopoda</taxon>
        <taxon>Incirrata</taxon>
        <taxon>Octopodidae</taxon>
        <taxon>Octopus</taxon>
    </lineage>
</organism>
<gene>
    <name evidence="2" type="ORF">OCTVUL_1B028608</name>
</gene>
<evidence type="ECO:0000313" key="2">
    <source>
        <dbReference type="EMBL" id="CAI9741216.1"/>
    </source>
</evidence>
<sequence length="95" mass="9936">MALLFTFMLVEISVCGSSGSIVGAGGSSDAICGIVGVGGGGCRDVAGADGDIYHMAGNLTNSERKGSSNSIGKWKMQKWLDRNGLKNFKDQLRQH</sequence>
<dbReference type="EMBL" id="OX597839">
    <property type="protein sequence ID" value="CAI9741216.1"/>
    <property type="molecule type" value="Genomic_DNA"/>
</dbReference>